<dbReference type="Gene3D" id="3.40.30.10">
    <property type="entry name" value="Glutaredoxin"/>
    <property type="match status" value="1"/>
</dbReference>
<dbReference type="PANTHER" id="PTHR42852:SF13">
    <property type="entry name" value="PROTEIN DIPZ"/>
    <property type="match status" value="1"/>
</dbReference>
<sequence length="282" mass="31336">MTKLKSLFIDAFLVMLAASLLHGSIALYLHGIAIEWLGVVIASMSNLLFFFGLFARGTARTSRHLWPLLVSTTFGASIAVWGALAQVSNWLPLFYAGFVLAGCMLYVFWYSRLGRTDNRLLEVGRPLPPFVVEDVDGAPVMLGPSFSKPAVLLFFRGNWCPLCMAQIREIAAQYRELDRRGVRVILISPQPHGHTRELAQKFAVPFHFYVDRDNRAAQALGILAKDGLPAGLQALGYDSDTVFPTVIMTDATGTIVFVDLTDNYRIRPEPQTFLRIADGWPT</sequence>
<organism evidence="3 4">
    <name type="scientific">Paraburkholderia tagetis</name>
    <dbReference type="NCBI Taxonomy" id="2913261"/>
    <lineage>
        <taxon>Bacteria</taxon>
        <taxon>Pseudomonadati</taxon>
        <taxon>Pseudomonadota</taxon>
        <taxon>Betaproteobacteria</taxon>
        <taxon>Burkholderiales</taxon>
        <taxon>Burkholderiaceae</taxon>
        <taxon>Paraburkholderia</taxon>
    </lineage>
</organism>
<evidence type="ECO:0000256" key="1">
    <source>
        <dbReference type="SAM" id="Phobius"/>
    </source>
</evidence>
<dbReference type="Proteomes" id="UP001139308">
    <property type="component" value="Unassembled WGS sequence"/>
</dbReference>
<reference evidence="3" key="1">
    <citation type="submission" date="2022-01" db="EMBL/GenBank/DDBJ databases">
        <title>Genome sequence and assembly of Parabukholderia sp. RG36.</title>
        <authorList>
            <person name="Chhetri G."/>
        </authorList>
    </citation>
    <scope>NUCLEOTIDE SEQUENCE</scope>
    <source>
        <strain evidence="3">RG36</strain>
    </source>
</reference>
<dbReference type="GO" id="GO:0016209">
    <property type="term" value="F:antioxidant activity"/>
    <property type="evidence" value="ECO:0007669"/>
    <property type="project" value="InterPro"/>
</dbReference>
<dbReference type="RefSeq" id="WP_238462170.1">
    <property type="nucleotide sequence ID" value="NZ_JAKLJA010000002.1"/>
</dbReference>
<feature type="transmembrane region" description="Helical" evidence="1">
    <location>
        <begin position="90"/>
        <end position="109"/>
    </location>
</feature>
<evidence type="ECO:0000313" key="4">
    <source>
        <dbReference type="Proteomes" id="UP001139308"/>
    </source>
</evidence>
<dbReference type="GO" id="GO:0016491">
    <property type="term" value="F:oxidoreductase activity"/>
    <property type="evidence" value="ECO:0007669"/>
    <property type="project" value="InterPro"/>
</dbReference>
<dbReference type="AlphaFoldDB" id="A0A9X1UK57"/>
<name>A0A9X1UK57_9BURK</name>
<dbReference type="SUPFAM" id="SSF52833">
    <property type="entry name" value="Thioredoxin-like"/>
    <property type="match status" value="1"/>
</dbReference>
<dbReference type="CDD" id="cd02970">
    <property type="entry name" value="PRX_like2"/>
    <property type="match status" value="1"/>
</dbReference>
<feature type="domain" description="Thioredoxin" evidence="2">
    <location>
        <begin position="121"/>
        <end position="282"/>
    </location>
</feature>
<dbReference type="InterPro" id="IPR050553">
    <property type="entry name" value="Thioredoxin_ResA/DsbE_sf"/>
</dbReference>
<keyword evidence="1" id="KW-1133">Transmembrane helix</keyword>
<dbReference type="InterPro" id="IPR013766">
    <property type="entry name" value="Thioredoxin_domain"/>
</dbReference>
<feature type="transmembrane region" description="Helical" evidence="1">
    <location>
        <begin position="7"/>
        <end position="30"/>
    </location>
</feature>
<comment type="caution">
    <text evidence="3">The sequence shown here is derived from an EMBL/GenBank/DDBJ whole genome shotgun (WGS) entry which is preliminary data.</text>
</comment>
<dbReference type="PANTHER" id="PTHR42852">
    <property type="entry name" value="THIOL:DISULFIDE INTERCHANGE PROTEIN DSBE"/>
    <property type="match status" value="1"/>
</dbReference>
<feature type="transmembrane region" description="Helical" evidence="1">
    <location>
        <begin position="36"/>
        <end position="54"/>
    </location>
</feature>
<evidence type="ECO:0000259" key="2">
    <source>
        <dbReference type="PROSITE" id="PS51352"/>
    </source>
</evidence>
<dbReference type="InterPro" id="IPR000866">
    <property type="entry name" value="AhpC/TSA"/>
</dbReference>
<dbReference type="PROSITE" id="PS51352">
    <property type="entry name" value="THIOREDOXIN_2"/>
    <property type="match status" value="1"/>
</dbReference>
<dbReference type="InterPro" id="IPR036249">
    <property type="entry name" value="Thioredoxin-like_sf"/>
</dbReference>
<accession>A0A9X1UK57</accession>
<protein>
    <submittedName>
        <fullName evidence="3">AhpC/TSA family protein</fullName>
    </submittedName>
</protein>
<keyword evidence="1" id="KW-0812">Transmembrane</keyword>
<evidence type="ECO:0000313" key="3">
    <source>
        <dbReference type="EMBL" id="MCG5072386.1"/>
    </source>
</evidence>
<gene>
    <name evidence="3" type="ORF">L5014_03260</name>
</gene>
<keyword evidence="4" id="KW-1185">Reference proteome</keyword>
<dbReference type="EMBL" id="JAKLJA010000002">
    <property type="protein sequence ID" value="MCG5072386.1"/>
    <property type="molecule type" value="Genomic_DNA"/>
</dbReference>
<proteinExistence type="predicted"/>
<dbReference type="Pfam" id="PF00578">
    <property type="entry name" value="AhpC-TSA"/>
    <property type="match status" value="1"/>
</dbReference>
<feature type="transmembrane region" description="Helical" evidence="1">
    <location>
        <begin position="66"/>
        <end position="84"/>
    </location>
</feature>
<keyword evidence="1" id="KW-0472">Membrane</keyword>